<sequence length="42" mass="4350">MSCSGAAQALVLCFICSGSGKKTGKPRISEGLKGYDQENNTV</sequence>
<feature type="region of interest" description="Disordered" evidence="1">
    <location>
        <begin position="19"/>
        <end position="42"/>
    </location>
</feature>
<gene>
    <name evidence="2" type="ordered locus">XCV3901</name>
</gene>
<evidence type="ECO:0000256" key="1">
    <source>
        <dbReference type="SAM" id="MobiDB-lite"/>
    </source>
</evidence>
<evidence type="ECO:0000313" key="3">
    <source>
        <dbReference type="Proteomes" id="UP000007069"/>
    </source>
</evidence>
<dbReference type="Proteomes" id="UP000007069">
    <property type="component" value="Chromosome"/>
</dbReference>
<name>Q3BNN1_XANE5</name>
<evidence type="ECO:0000313" key="2">
    <source>
        <dbReference type="EMBL" id="CAJ25632.1"/>
    </source>
</evidence>
<protein>
    <submittedName>
        <fullName evidence="2">Uncharacterized protein</fullName>
    </submittedName>
</protein>
<accession>Q3BNN1</accession>
<organism evidence="3">
    <name type="scientific">Xanthomonas euvesicatoria pv. vesicatoria (strain 85-10)</name>
    <name type="common">Xanthomonas campestris pv. vesicatoria</name>
    <dbReference type="NCBI Taxonomy" id="316273"/>
    <lineage>
        <taxon>Bacteria</taxon>
        <taxon>Pseudomonadati</taxon>
        <taxon>Pseudomonadota</taxon>
        <taxon>Gammaproteobacteria</taxon>
        <taxon>Lysobacterales</taxon>
        <taxon>Lysobacteraceae</taxon>
        <taxon>Xanthomonas</taxon>
    </lineage>
</organism>
<reference evidence="2 3" key="1">
    <citation type="journal article" date="2005" name="J. Bacteriol.">
        <title>Insights into genome plasticity and pathogenicity of the plant pathogenic Bacterium Xanthomonas campestris pv. vesicatoria revealed by the complete genome sequence.</title>
        <authorList>
            <person name="Thieme F."/>
            <person name="Koebnik R."/>
            <person name="Bekel T."/>
            <person name="Berger C."/>
            <person name="Boch J."/>
            <person name="Buettner D."/>
            <person name="Caldana C."/>
            <person name="Gaigalat L."/>
            <person name="Goesmann A."/>
            <person name="Kay S."/>
            <person name="Kirchner O."/>
            <person name="Lanz C."/>
            <person name="Linke B."/>
            <person name="McHardy A.C."/>
            <person name="Meyer F."/>
            <person name="Mittenhuber G."/>
            <person name="Nies D.H."/>
            <person name="Niesbach-Kloesgen U."/>
            <person name="Patschkowski T."/>
            <person name="Rueckert C."/>
            <person name="Rupp O."/>
            <person name="Schneicker S."/>
            <person name="Schuster S.C."/>
            <person name="Vorhoelter F.J."/>
            <person name="Weber E."/>
            <person name="Puehler A."/>
            <person name="Bonas U."/>
            <person name="Bartels D."/>
            <person name="Kaiser O."/>
        </authorList>
    </citation>
    <scope>NUCLEOTIDE SEQUENCE [LARGE SCALE GENOMIC DNA]</scope>
    <source>
        <strain evidence="2 3">85-10</strain>
    </source>
</reference>
<dbReference type="KEGG" id="xcv:XCV3901"/>
<dbReference type="AlphaFoldDB" id="Q3BNN1"/>
<feature type="compositionally biased region" description="Basic and acidic residues" evidence="1">
    <location>
        <begin position="27"/>
        <end position="36"/>
    </location>
</feature>
<dbReference type="EMBL" id="AM039952">
    <property type="protein sequence ID" value="CAJ25632.1"/>
    <property type="molecule type" value="Genomic_DNA"/>
</dbReference>
<dbReference type="HOGENOM" id="CLU_3259815_0_0_6"/>
<proteinExistence type="predicted"/>